<dbReference type="Proteomes" id="UP001372338">
    <property type="component" value="Unassembled WGS sequence"/>
</dbReference>
<evidence type="ECO:0008006" key="5">
    <source>
        <dbReference type="Google" id="ProtNLM"/>
    </source>
</evidence>
<dbReference type="PANTHER" id="PTHR45633">
    <property type="entry name" value="60 KDA HEAT SHOCK PROTEIN, MITOCHONDRIAL"/>
    <property type="match status" value="1"/>
</dbReference>
<evidence type="ECO:0000313" key="3">
    <source>
        <dbReference type="EMBL" id="KAK7267175.1"/>
    </source>
</evidence>
<dbReference type="AlphaFoldDB" id="A0AAN9I831"/>
<dbReference type="EMBL" id="JAYWIO010000004">
    <property type="protein sequence ID" value="KAK7267175.1"/>
    <property type="molecule type" value="Genomic_DNA"/>
</dbReference>
<dbReference type="GO" id="GO:0140662">
    <property type="term" value="F:ATP-dependent protein folding chaperone"/>
    <property type="evidence" value="ECO:0007669"/>
    <property type="project" value="InterPro"/>
</dbReference>
<reference evidence="3 4" key="1">
    <citation type="submission" date="2024-01" db="EMBL/GenBank/DDBJ databases">
        <title>The genomes of 5 underutilized Papilionoideae crops provide insights into root nodulation and disease resistanc.</title>
        <authorList>
            <person name="Yuan L."/>
        </authorList>
    </citation>
    <scope>NUCLEOTIDE SEQUENCE [LARGE SCALE GENOMIC DNA]</scope>
    <source>
        <strain evidence="3">ZHUSHIDOU_FW_LH</strain>
        <tissue evidence="3">Leaf</tissue>
    </source>
</reference>
<dbReference type="Gene3D" id="3.50.7.10">
    <property type="entry name" value="GroEL"/>
    <property type="match status" value="1"/>
</dbReference>
<dbReference type="InterPro" id="IPR001844">
    <property type="entry name" value="Cpn60/GroEL"/>
</dbReference>
<proteinExistence type="inferred from homology"/>
<gene>
    <name evidence="3" type="ORF">RIF29_19840</name>
</gene>
<dbReference type="InterPro" id="IPR027409">
    <property type="entry name" value="GroEL-like_apical_dom_sf"/>
</dbReference>
<protein>
    <recommendedName>
        <fullName evidence="5">Chaperonin 60</fullName>
    </recommendedName>
</protein>
<name>A0AAN9I831_CROPI</name>
<keyword evidence="4" id="KW-1185">Reference proteome</keyword>
<evidence type="ECO:0000313" key="4">
    <source>
        <dbReference type="Proteomes" id="UP001372338"/>
    </source>
</evidence>
<organism evidence="3 4">
    <name type="scientific">Crotalaria pallida</name>
    <name type="common">Smooth rattlebox</name>
    <name type="synonym">Crotalaria striata</name>
    <dbReference type="NCBI Taxonomy" id="3830"/>
    <lineage>
        <taxon>Eukaryota</taxon>
        <taxon>Viridiplantae</taxon>
        <taxon>Streptophyta</taxon>
        <taxon>Embryophyta</taxon>
        <taxon>Tracheophyta</taxon>
        <taxon>Spermatophyta</taxon>
        <taxon>Magnoliopsida</taxon>
        <taxon>eudicotyledons</taxon>
        <taxon>Gunneridae</taxon>
        <taxon>Pentapetalae</taxon>
        <taxon>rosids</taxon>
        <taxon>fabids</taxon>
        <taxon>Fabales</taxon>
        <taxon>Fabaceae</taxon>
        <taxon>Papilionoideae</taxon>
        <taxon>50 kb inversion clade</taxon>
        <taxon>genistoids sensu lato</taxon>
        <taxon>core genistoids</taxon>
        <taxon>Crotalarieae</taxon>
        <taxon>Crotalaria</taxon>
    </lineage>
</organism>
<comment type="caution">
    <text evidence="3">The sequence shown here is derived from an EMBL/GenBank/DDBJ whole genome shotgun (WGS) entry which is preliminary data.</text>
</comment>
<evidence type="ECO:0000256" key="1">
    <source>
        <dbReference type="ARBA" id="ARBA00006607"/>
    </source>
</evidence>
<sequence>MLFWHFLNIDINIAFLICESKALAPLILNKLRVGIKACAIKAPGFGKNRKTYLQDLAILKGQPIPEELGLNLEKVHLDMLDSCKKCGSANVGDVMVIEAYADANVGNVLVIEAYA</sequence>
<dbReference type="GO" id="GO:0042026">
    <property type="term" value="P:protein refolding"/>
    <property type="evidence" value="ECO:0007669"/>
    <property type="project" value="InterPro"/>
</dbReference>
<dbReference type="SUPFAM" id="SSF52029">
    <property type="entry name" value="GroEL apical domain-like"/>
    <property type="match status" value="1"/>
</dbReference>
<accession>A0AAN9I831</accession>
<evidence type="ECO:0000256" key="2">
    <source>
        <dbReference type="ARBA" id="ARBA00023186"/>
    </source>
</evidence>
<keyword evidence="2" id="KW-0143">Chaperone</keyword>
<comment type="similarity">
    <text evidence="1">Belongs to the chaperonin (HSP60) family.</text>
</comment>